<accession>A0A7C4QQP1</accession>
<keyword evidence="6 10" id="KW-0157">Chromophore</keyword>
<dbReference type="InterPro" id="IPR002081">
    <property type="entry name" value="Cryptochrome/DNA_photolyase_1"/>
</dbReference>
<feature type="binding site" evidence="8">
    <location>
        <begin position="276"/>
        <end position="280"/>
    </location>
    <ligand>
        <name>FAD</name>
        <dbReference type="ChEBI" id="CHEBI:57692"/>
    </ligand>
</feature>
<feature type="site" description="Electron transfer via tryptophanyl radical" evidence="9">
    <location>
        <position position="400"/>
    </location>
</feature>
<dbReference type="PROSITE" id="PS51645">
    <property type="entry name" value="PHR_CRY_ALPHA_BETA"/>
    <property type="match status" value="1"/>
</dbReference>
<dbReference type="InterPro" id="IPR006050">
    <property type="entry name" value="DNA_photolyase_N"/>
</dbReference>
<dbReference type="Pfam" id="PF03441">
    <property type="entry name" value="FAD_binding_7"/>
    <property type="match status" value="1"/>
</dbReference>
<evidence type="ECO:0000256" key="9">
    <source>
        <dbReference type="PIRSR" id="PIRSR602081-2"/>
    </source>
</evidence>
<evidence type="ECO:0000256" key="8">
    <source>
        <dbReference type="PIRSR" id="PIRSR602081-1"/>
    </source>
</evidence>
<keyword evidence="12" id="KW-0456">Lyase</keyword>
<dbReference type="GO" id="GO:0009416">
    <property type="term" value="P:response to light stimulus"/>
    <property type="evidence" value="ECO:0007669"/>
    <property type="project" value="TreeGrafter"/>
</dbReference>
<dbReference type="Gene3D" id="1.10.579.10">
    <property type="entry name" value="DNA Cyclobutane Dipyrimidine Photolyase, subunit A, domain 3"/>
    <property type="match status" value="1"/>
</dbReference>
<dbReference type="SUPFAM" id="SSF48173">
    <property type="entry name" value="Cryptochrome/photolyase FAD-binding domain"/>
    <property type="match status" value="1"/>
</dbReference>
<dbReference type="InterPro" id="IPR018394">
    <property type="entry name" value="DNA_photolyase_1_CS_C"/>
</dbReference>
<comment type="cofactor">
    <cofactor evidence="8">
        <name>FAD</name>
        <dbReference type="ChEBI" id="CHEBI:57692"/>
    </cofactor>
    <text evidence="8">Binds 1 FAD per subunit.</text>
</comment>
<dbReference type="InterPro" id="IPR036134">
    <property type="entry name" value="Crypto/Photolyase_FAD-like_sf"/>
</dbReference>
<keyword evidence="4 8" id="KW-0285">Flavoprotein</keyword>
<gene>
    <name evidence="12" type="ORF">ENS64_05730</name>
</gene>
<evidence type="ECO:0000256" key="6">
    <source>
        <dbReference type="ARBA" id="ARBA00022991"/>
    </source>
</evidence>
<dbReference type="GO" id="GO:0000719">
    <property type="term" value="P:photoreactive repair"/>
    <property type="evidence" value="ECO:0007669"/>
    <property type="project" value="UniProtKB-ARBA"/>
</dbReference>
<dbReference type="InterPro" id="IPR036155">
    <property type="entry name" value="Crypto/Photolyase_N_sf"/>
</dbReference>
<dbReference type="PROSITE" id="PS00691">
    <property type="entry name" value="DNA_PHOTOLYASES_1_2"/>
    <property type="match status" value="1"/>
</dbReference>
<evidence type="ECO:0000256" key="10">
    <source>
        <dbReference type="RuleBase" id="RU004182"/>
    </source>
</evidence>
<dbReference type="PROSITE" id="PS00394">
    <property type="entry name" value="DNA_PHOTOLYASES_1_1"/>
    <property type="match status" value="1"/>
</dbReference>
<feature type="binding site" evidence="8">
    <location>
        <begin position="413"/>
        <end position="415"/>
    </location>
    <ligand>
        <name>FAD</name>
        <dbReference type="ChEBI" id="CHEBI:57692"/>
    </ligand>
</feature>
<dbReference type="AlphaFoldDB" id="A0A7C4QQP1"/>
<evidence type="ECO:0000256" key="4">
    <source>
        <dbReference type="ARBA" id="ARBA00022630"/>
    </source>
</evidence>
<name>A0A7C4QQP1_9PLAN</name>
<evidence type="ECO:0000256" key="5">
    <source>
        <dbReference type="ARBA" id="ARBA00022827"/>
    </source>
</evidence>
<comment type="cofactor">
    <cofactor evidence="1">
        <name>(6R)-5,10-methylene-5,6,7,8-tetrahydrofolate</name>
        <dbReference type="ChEBI" id="CHEBI:15636"/>
    </cofactor>
</comment>
<feature type="binding site" evidence="8">
    <location>
        <position position="264"/>
    </location>
    <ligand>
        <name>FAD</name>
        <dbReference type="ChEBI" id="CHEBI:57692"/>
    </ligand>
</feature>
<dbReference type="GO" id="GO:0003904">
    <property type="term" value="F:deoxyribodipyrimidine photo-lyase activity"/>
    <property type="evidence" value="ECO:0007669"/>
    <property type="project" value="UniProtKB-EC"/>
</dbReference>
<evidence type="ECO:0000313" key="12">
    <source>
        <dbReference type="EMBL" id="HGT38749.1"/>
    </source>
</evidence>
<dbReference type="FunFam" id="1.10.579.10:FF:000003">
    <property type="entry name" value="Deoxyribodipyrimidine photo-lyase"/>
    <property type="match status" value="1"/>
</dbReference>
<evidence type="ECO:0000256" key="3">
    <source>
        <dbReference type="ARBA" id="ARBA00014046"/>
    </source>
</evidence>
<evidence type="ECO:0000259" key="11">
    <source>
        <dbReference type="PROSITE" id="PS51645"/>
    </source>
</evidence>
<dbReference type="PRINTS" id="PR00147">
    <property type="entry name" value="DNAPHOTLYASE"/>
</dbReference>
<dbReference type="GO" id="GO:0003677">
    <property type="term" value="F:DNA binding"/>
    <property type="evidence" value="ECO:0007669"/>
    <property type="project" value="TreeGrafter"/>
</dbReference>
<feature type="binding site" evidence="8">
    <location>
        <begin position="316"/>
        <end position="323"/>
    </location>
    <ligand>
        <name>FAD</name>
        <dbReference type="ChEBI" id="CHEBI:57692"/>
    </ligand>
</feature>
<protein>
    <recommendedName>
        <fullName evidence="3">Deoxyribodipyrimidine photo-lyase</fullName>
        <ecNumber evidence="2">4.1.99.3</ecNumber>
    </recommendedName>
</protein>
<dbReference type="PANTHER" id="PTHR11455:SF9">
    <property type="entry name" value="CRYPTOCHROME CIRCADIAN CLOCK 5 ISOFORM X1"/>
    <property type="match status" value="1"/>
</dbReference>
<dbReference type="SUPFAM" id="SSF52425">
    <property type="entry name" value="Cryptochrome/photolyase, N-terminal domain"/>
    <property type="match status" value="1"/>
</dbReference>
<proteinExistence type="inferred from homology"/>
<evidence type="ECO:0000256" key="7">
    <source>
        <dbReference type="ARBA" id="ARBA00033999"/>
    </source>
</evidence>
<dbReference type="InterPro" id="IPR005101">
    <property type="entry name" value="Cryptochr/Photolyase_FAD-bd"/>
</dbReference>
<dbReference type="PANTHER" id="PTHR11455">
    <property type="entry name" value="CRYPTOCHROME"/>
    <property type="match status" value="1"/>
</dbReference>
<feature type="site" description="Electron transfer via tryptophanyl radical" evidence="9">
    <location>
        <position position="347"/>
    </location>
</feature>
<feature type="binding site" evidence="8">
    <location>
        <position position="313"/>
    </location>
    <ligand>
        <name>FAD</name>
        <dbReference type="ChEBI" id="CHEBI:57692"/>
    </ligand>
</feature>
<feature type="domain" description="Photolyase/cryptochrome alpha/beta" evidence="11">
    <location>
        <begin position="11"/>
        <end position="148"/>
    </location>
</feature>
<dbReference type="GO" id="GO:0071949">
    <property type="term" value="F:FAD binding"/>
    <property type="evidence" value="ECO:0007669"/>
    <property type="project" value="TreeGrafter"/>
</dbReference>
<organism evidence="12">
    <name type="scientific">Schlesneria paludicola</name>
    <dbReference type="NCBI Taxonomy" id="360056"/>
    <lineage>
        <taxon>Bacteria</taxon>
        <taxon>Pseudomonadati</taxon>
        <taxon>Planctomycetota</taxon>
        <taxon>Planctomycetia</taxon>
        <taxon>Planctomycetales</taxon>
        <taxon>Planctomycetaceae</taxon>
        <taxon>Schlesneria</taxon>
    </lineage>
</organism>
<keyword evidence="5 8" id="KW-0274">FAD</keyword>
<dbReference type="Pfam" id="PF00875">
    <property type="entry name" value="DNA_photolyase"/>
    <property type="match status" value="1"/>
</dbReference>
<comment type="similarity">
    <text evidence="10">Belongs to the DNA photolyase family.</text>
</comment>
<dbReference type="InterPro" id="IPR014729">
    <property type="entry name" value="Rossmann-like_a/b/a_fold"/>
</dbReference>
<comment type="caution">
    <text evidence="12">The sequence shown here is derived from an EMBL/GenBank/DDBJ whole genome shotgun (WGS) entry which is preliminary data.</text>
</comment>
<sequence length="507" mass="57752">MSAAATVPLSHYGLHWFRRDLRVVGNPALEWSRQRHEGRVLGLFCFDHQFLARPDFSANRFAFFLETLAALRTDLRRLGGDLLVLDVGPRAAFSAVLGALGERGLLLPESISFNRDYEPFARQRDADIAAWLPKTFGVTVHSECDHLLVEPHELRRDGGGFYQIYTPFAKRWFALVRQPHVQARIAAQRAALQQHEAARSTASAGPRFALTWPRVFGGALPLADHLERYRQEHVPRATVPLPAAGFAAARTRLGEFLHNKLTLYAERRDIPAAAGTSQLSIYLKNGSLTSAQILAALGDVPVDFGERDGPTTFLREIAWREFYYHILYHCPQVEHEAFLPRFRQLSWPNREDWFAAWQRGLTGYPIVDAGMRQLQQTGWMHNRVRMIVASFLTKDLLVDWRWGERYFMQQLLDGDLAPNNGGWQWAASTGCDPQPYFRVFNPTLQGRKFDPQGEYIRRYVPELRHLPDKFLHEPAAAGALADYPRPLVDHKRQAALAVALYRQPRGS</sequence>
<evidence type="ECO:0000256" key="1">
    <source>
        <dbReference type="ARBA" id="ARBA00001932"/>
    </source>
</evidence>
<dbReference type="Gene3D" id="3.40.50.620">
    <property type="entry name" value="HUPs"/>
    <property type="match status" value="1"/>
</dbReference>
<dbReference type="EMBL" id="DSVQ01000012">
    <property type="protein sequence ID" value="HGT38749.1"/>
    <property type="molecule type" value="Genomic_DNA"/>
</dbReference>
<dbReference type="Gene3D" id="1.25.40.80">
    <property type="match status" value="1"/>
</dbReference>
<comment type="catalytic activity">
    <reaction evidence="7">
        <text>cyclobutadipyrimidine (in DNA) = 2 pyrimidine residues (in DNA).</text>
        <dbReference type="EC" id="4.1.99.3"/>
    </reaction>
</comment>
<evidence type="ECO:0000256" key="2">
    <source>
        <dbReference type="ARBA" id="ARBA00013149"/>
    </source>
</evidence>
<dbReference type="EC" id="4.1.99.3" evidence="2"/>
<feature type="site" description="Electron transfer via tryptophanyl radical" evidence="9">
    <location>
        <position position="423"/>
    </location>
</feature>
<reference evidence="12" key="1">
    <citation type="journal article" date="2020" name="mSystems">
        <title>Genome- and Community-Level Interaction Insights into Carbon Utilization and Element Cycling Functions of Hydrothermarchaeota in Hydrothermal Sediment.</title>
        <authorList>
            <person name="Zhou Z."/>
            <person name="Liu Y."/>
            <person name="Xu W."/>
            <person name="Pan J."/>
            <person name="Luo Z.H."/>
            <person name="Li M."/>
        </authorList>
    </citation>
    <scope>NUCLEOTIDE SEQUENCE [LARGE SCALE GENOMIC DNA]</scope>
    <source>
        <strain evidence="12">SpSt-508</strain>
    </source>
</reference>